<dbReference type="EMBL" id="NWBU01000006">
    <property type="protein sequence ID" value="PTQ11858.1"/>
    <property type="molecule type" value="Genomic_DNA"/>
</dbReference>
<evidence type="ECO:0000313" key="3">
    <source>
        <dbReference type="Proteomes" id="UP000244162"/>
    </source>
</evidence>
<feature type="compositionally biased region" description="Basic and acidic residues" evidence="1">
    <location>
        <begin position="9"/>
        <end position="35"/>
    </location>
</feature>
<protein>
    <submittedName>
        <fullName evidence="2">Uncharacterized protein</fullName>
    </submittedName>
</protein>
<evidence type="ECO:0000256" key="1">
    <source>
        <dbReference type="SAM" id="MobiDB-lite"/>
    </source>
</evidence>
<keyword evidence="3" id="KW-1185">Reference proteome</keyword>
<gene>
    <name evidence="2" type="ORF">CLG96_08055</name>
</gene>
<proteinExistence type="predicted"/>
<accession>A0A2T5FZ44</accession>
<evidence type="ECO:0000313" key="2">
    <source>
        <dbReference type="EMBL" id="PTQ11858.1"/>
    </source>
</evidence>
<reference evidence="2 3" key="1">
    <citation type="submission" date="2017-09" db="EMBL/GenBank/DDBJ databases">
        <title>Sphingomonas panjinensis sp.nov., isolated from oil-contaminated soil.</title>
        <authorList>
            <person name="Wang L."/>
            <person name="Chen L."/>
        </authorList>
    </citation>
    <scope>NUCLEOTIDE SEQUENCE [LARGE SCALE GENOMIC DNA]</scope>
    <source>
        <strain evidence="2 3">FW-11</strain>
    </source>
</reference>
<dbReference type="AlphaFoldDB" id="A0A2T5FZ44"/>
<comment type="caution">
    <text evidence="2">The sequence shown here is derived from an EMBL/GenBank/DDBJ whole genome shotgun (WGS) entry which is preliminary data.</text>
</comment>
<sequence length="66" mass="7327">MWPEGRPGATDDPKGSVANDLERENARLDHDRVDADLSATARASPCPQRERQALASIMARVRKRLT</sequence>
<organism evidence="2 3">
    <name type="scientific">Sphingomonas oleivorans</name>
    <dbReference type="NCBI Taxonomy" id="1735121"/>
    <lineage>
        <taxon>Bacteria</taxon>
        <taxon>Pseudomonadati</taxon>
        <taxon>Pseudomonadota</taxon>
        <taxon>Alphaproteobacteria</taxon>
        <taxon>Sphingomonadales</taxon>
        <taxon>Sphingomonadaceae</taxon>
        <taxon>Sphingomonas</taxon>
    </lineage>
</organism>
<name>A0A2T5FZ44_9SPHN</name>
<feature type="region of interest" description="Disordered" evidence="1">
    <location>
        <begin position="1"/>
        <end position="51"/>
    </location>
</feature>
<dbReference type="Proteomes" id="UP000244162">
    <property type="component" value="Unassembled WGS sequence"/>
</dbReference>